<dbReference type="EMBL" id="JACHMN010000002">
    <property type="protein sequence ID" value="MBB5868027.1"/>
    <property type="molecule type" value="Genomic_DNA"/>
</dbReference>
<dbReference type="GO" id="GO:0004553">
    <property type="term" value="F:hydrolase activity, hydrolyzing O-glycosyl compounds"/>
    <property type="evidence" value="ECO:0007669"/>
    <property type="project" value="InterPro"/>
</dbReference>
<dbReference type="SUPFAM" id="SSF49384">
    <property type="entry name" value="Carbohydrate-binding domain"/>
    <property type="match status" value="1"/>
</dbReference>
<keyword evidence="1 3" id="KW-0732">Signal</keyword>
<evidence type="ECO:0000313" key="5">
    <source>
        <dbReference type="EMBL" id="MBB5868027.1"/>
    </source>
</evidence>
<dbReference type="PANTHER" id="PTHR31836">
    <property type="match status" value="1"/>
</dbReference>
<feature type="region of interest" description="Disordered" evidence="2">
    <location>
        <begin position="307"/>
        <end position="342"/>
    </location>
</feature>
<feature type="domain" description="CBM2" evidence="4">
    <location>
        <begin position="340"/>
        <end position="443"/>
    </location>
</feature>
<dbReference type="GO" id="GO:0030247">
    <property type="term" value="F:polysaccharide binding"/>
    <property type="evidence" value="ECO:0007669"/>
    <property type="project" value="UniProtKB-UniRule"/>
</dbReference>
<evidence type="ECO:0000256" key="1">
    <source>
        <dbReference type="ARBA" id="ARBA00022729"/>
    </source>
</evidence>
<dbReference type="AlphaFoldDB" id="A0A841BG12"/>
<dbReference type="InterPro" id="IPR012291">
    <property type="entry name" value="CBM2_carb-bd_dom_sf"/>
</dbReference>
<dbReference type="Gene3D" id="2.40.40.10">
    <property type="entry name" value="RlpA-like domain"/>
    <property type="match status" value="1"/>
</dbReference>
<dbReference type="PROSITE" id="PS51173">
    <property type="entry name" value="CBM2"/>
    <property type="match status" value="1"/>
</dbReference>
<reference evidence="5 6" key="1">
    <citation type="submission" date="2020-08" db="EMBL/GenBank/DDBJ databases">
        <title>Sequencing the genomes of 1000 actinobacteria strains.</title>
        <authorList>
            <person name="Klenk H.-P."/>
        </authorList>
    </citation>
    <scope>NUCLEOTIDE SEQUENCE [LARGE SCALE GENOMIC DNA]</scope>
    <source>
        <strain evidence="5 6">DSM 45362</strain>
    </source>
</reference>
<proteinExistence type="predicted"/>
<organism evidence="5 6">
    <name type="scientific">Allocatelliglobosispora scoriae</name>
    <dbReference type="NCBI Taxonomy" id="643052"/>
    <lineage>
        <taxon>Bacteria</taxon>
        <taxon>Bacillati</taxon>
        <taxon>Actinomycetota</taxon>
        <taxon>Actinomycetes</taxon>
        <taxon>Micromonosporales</taxon>
        <taxon>Micromonosporaceae</taxon>
        <taxon>Allocatelliglobosispora</taxon>
    </lineage>
</organism>
<dbReference type="Pfam" id="PF00553">
    <property type="entry name" value="CBM_2"/>
    <property type="match status" value="1"/>
</dbReference>
<keyword evidence="6" id="KW-1185">Reference proteome</keyword>
<evidence type="ECO:0000256" key="2">
    <source>
        <dbReference type="SAM" id="MobiDB-lite"/>
    </source>
</evidence>
<dbReference type="InterPro" id="IPR008965">
    <property type="entry name" value="CBM2/CBM3_carb-bd_dom_sf"/>
</dbReference>
<dbReference type="GO" id="GO:0005975">
    <property type="term" value="P:carbohydrate metabolic process"/>
    <property type="evidence" value="ECO:0007669"/>
    <property type="project" value="InterPro"/>
</dbReference>
<dbReference type="Gene3D" id="2.60.40.290">
    <property type="match status" value="1"/>
</dbReference>
<dbReference type="InterPro" id="IPR001919">
    <property type="entry name" value="CBD2"/>
</dbReference>
<dbReference type="Gene3D" id="2.60.40.760">
    <property type="entry name" value="Expansin, cellulose-binding-like domain"/>
    <property type="match status" value="1"/>
</dbReference>
<sequence>MLLALLAACASALLIQLTTSALALPDPVTPVTGNSTYFDGLGQPYGGCGIPQAYLDSQDFVALNVFNTPGDYAYSTRPVPASQSSRTGMWENGLNCGRWVQVSIGDFCTGTNDGAPGQAFCRNGAWTADAYNGGTLTMLVADSCGDANAWCRDDPYHLDLSKPSLNRFVKNGSALTDLYPNHFNNRHLSWKFVPAPGYTGDINIGFLQGAQRYWPAISVSHLANGIHGVEYQVGGVWQTAAMNGDMGQSYIIGGTVAGGTSFQIRVRDVTGALINGGRTYSFGLPASCGTQCGAAYTPVAYTTGGTYSMSPSPASPSPSRSASASPSASVSPSASGSPSPSAPTGACSATYRITSSWPGYFGAEVTVKAGSAPINGWTVKWTYANGQTITTLWSGVLTSSGSAVTVKNVDYNRVLTANASAVFGFQASTGATNTVPVLTCTSP</sequence>
<accession>A0A841BG12</accession>
<dbReference type="SUPFAM" id="SSF50685">
    <property type="entry name" value="Barwin-like endoglucanases"/>
    <property type="match status" value="1"/>
</dbReference>
<name>A0A841BG12_9ACTN</name>
<feature type="chain" id="PRO_5032503234" description="CBM2 domain-containing protein" evidence="3">
    <location>
        <begin position="24"/>
        <end position="443"/>
    </location>
</feature>
<evidence type="ECO:0000256" key="3">
    <source>
        <dbReference type="SAM" id="SignalP"/>
    </source>
</evidence>
<dbReference type="InterPro" id="IPR051477">
    <property type="entry name" value="Expansin_CellWall"/>
</dbReference>
<dbReference type="RefSeq" id="WP_246466203.1">
    <property type="nucleotide sequence ID" value="NZ_JACHMN010000002.1"/>
</dbReference>
<protein>
    <recommendedName>
        <fullName evidence="4">CBM2 domain-containing protein</fullName>
    </recommendedName>
</protein>
<gene>
    <name evidence="5" type="ORF">F4553_001406</name>
</gene>
<evidence type="ECO:0000313" key="6">
    <source>
        <dbReference type="Proteomes" id="UP000587527"/>
    </source>
</evidence>
<dbReference type="Proteomes" id="UP000587527">
    <property type="component" value="Unassembled WGS sequence"/>
</dbReference>
<feature type="signal peptide" evidence="3">
    <location>
        <begin position="1"/>
        <end position="23"/>
    </location>
</feature>
<feature type="compositionally biased region" description="Low complexity" evidence="2">
    <location>
        <begin position="308"/>
        <end position="342"/>
    </location>
</feature>
<dbReference type="InterPro" id="IPR036908">
    <property type="entry name" value="RlpA-like_sf"/>
</dbReference>
<dbReference type="PANTHER" id="PTHR31836:SF28">
    <property type="entry name" value="SRCR DOMAIN-CONTAINING PROTEIN-RELATED"/>
    <property type="match status" value="1"/>
</dbReference>
<comment type="caution">
    <text evidence="5">The sequence shown here is derived from an EMBL/GenBank/DDBJ whole genome shotgun (WGS) entry which is preliminary data.</text>
</comment>
<dbReference type="SMART" id="SM00637">
    <property type="entry name" value="CBD_II"/>
    <property type="match status" value="1"/>
</dbReference>
<evidence type="ECO:0000259" key="4">
    <source>
        <dbReference type="PROSITE" id="PS51173"/>
    </source>
</evidence>
<dbReference type="InterPro" id="IPR036749">
    <property type="entry name" value="Expansin_CBD_sf"/>
</dbReference>